<feature type="domain" description="RNA polymerase Rpb2" evidence="23">
    <location>
        <begin position="588"/>
        <end position="621"/>
    </location>
</feature>
<dbReference type="AlphaFoldDB" id="A0A520KXE2"/>
<comment type="caution">
    <text evidence="24">The sequence shown here is derived from an EMBL/GenBank/DDBJ whole genome shotgun (WGS) entry which is preliminary data.</text>
</comment>
<keyword evidence="10" id="KW-0238">DNA-binding</keyword>
<evidence type="ECO:0000256" key="10">
    <source>
        <dbReference type="ARBA" id="ARBA00023125"/>
    </source>
</evidence>
<evidence type="ECO:0000256" key="12">
    <source>
        <dbReference type="ARBA" id="ARBA00025838"/>
    </source>
</evidence>
<feature type="domain" description="DNA-directed RNA polymerase subunit 2 hybrid-binding" evidence="17">
    <location>
        <begin position="635"/>
        <end position="1008"/>
    </location>
</feature>
<evidence type="ECO:0000256" key="14">
    <source>
        <dbReference type="RuleBase" id="RU000434"/>
    </source>
</evidence>
<keyword evidence="6 15" id="KW-0808">Transferase</keyword>
<keyword evidence="5" id="KW-0963">Cytoplasm</keyword>
<name>A0A520KXE2_9EURY</name>
<dbReference type="GO" id="GO:0003899">
    <property type="term" value="F:DNA-directed RNA polymerase activity"/>
    <property type="evidence" value="ECO:0007669"/>
    <property type="project" value="UniProtKB-EC"/>
</dbReference>
<comment type="catalytic activity">
    <reaction evidence="13 15">
        <text>RNA(n) + a ribonucleoside 5'-triphosphate = RNA(n+1) + diphosphate</text>
        <dbReference type="Rhea" id="RHEA:21248"/>
        <dbReference type="Rhea" id="RHEA-COMP:14527"/>
        <dbReference type="Rhea" id="RHEA-COMP:17342"/>
        <dbReference type="ChEBI" id="CHEBI:33019"/>
        <dbReference type="ChEBI" id="CHEBI:61557"/>
        <dbReference type="ChEBI" id="CHEBI:140395"/>
        <dbReference type="EC" id="2.7.7.6"/>
    </reaction>
</comment>
<dbReference type="InterPro" id="IPR007120">
    <property type="entry name" value="DNA-dir_RNAP_su2_dom"/>
</dbReference>
<evidence type="ECO:0000256" key="3">
    <source>
        <dbReference type="ARBA" id="ARBA00006835"/>
    </source>
</evidence>
<keyword evidence="4 15" id="KW-0240">DNA-directed RNA polymerase</keyword>
<feature type="domain" description="RNA polymerase Rpb2" evidence="18">
    <location>
        <begin position="1010"/>
        <end position="1101"/>
    </location>
</feature>
<dbReference type="InterPro" id="IPR007645">
    <property type="entry name" value="RNA_pol_Rpb2_3"/>
</dbReference>
<organism evidence="24 25">
    <name type="scientific">Candidatus Methanolliviera hydrocarbonicum</name>
    <dbReference type="NCBI Taxonomy" id="2491085"/>
    <lineage>
        <taxon>Archaea</taxon>
        <taxon>Methanobacteriati</taxon>
        <taxon>Methanobacteriota</taxon>
        <taxon>Candidatus Methanoliparia</taxon>
        <taxon>Candidatus Methanoliparales</taxon>
        <taxon>Candidatus Methanollivieraceae</taxon>
        <taxon>Candidatus Methanolliviera</taxon>
    </lineage>
</organism>
<dbReference type="InterPro" id="IPR007641">
    <property type="entry name" value="RNA_pol_Rpb2_7"/>
</dbReference>
<feature type="domain" description="RNA polymerase Rpb2" evidence="21">
    <location>
        <begin position="406"/>
        <end position="470"/>
    </location>
</feature>
<evidence type="ECO:0000313" key="24">
    <source>
        <dbReference type="EMBL" id="RZN70528.1"/>
    </source>
</evidence>
<dbReference type="SUPFAM" id="SSF64484">
    <property type="entry name" value="beta and beta-prime subunits of DNA dependent RNA-polymerase"/>
    <property type="match status" value="1"/>
</dbReference>
<dbReference type="Pfam" id="PF04561">
    <property type="entry name" value="RNA_pol_Rpb2_2"/>
    <property type="match status" value="1"/>
</dbReference>
<dbReference type="GO" id="GO:0003677">
    <property type="term" value="F:DNA binding"/>
    <property type="evidence" value="ECO:0007669"/>
    <property type="project" value="UniProtKB-KW"/>
</dbReference>
<evidence type="ECO:0000256" key="8">
    <source>
        <dbReference type="ARBA" id="ARBA00022723"/>
    </source>
</evidence>
<dbReference type="Gene3D" id="2.40.50.150">
    <property type="match status" value="1"/>
</dbReference>
<dbReference type="InterPro" id="IPR037033">
    <property type="entry name" value="DNA-dir_RNAP_su2_hyb_sf"/>
</dbReference>
<dbReference type="Pfam" id="PF04567">
    <property type="entry name" value="RNA_pol_Rpb2_5"/>
    <property type="match status" value="1"/>
</dbReference>
<dbReference type="Gene3D" id="3.90.1100.10">
    <property type="match status" value="1"/>
</dbReference>
<feature type="domain" description="RNA polymerase beta subunit protrusion" evidence="20">
    <location>
        <begin position="19"/>
        <end position="385"/>
    </location>
</feature>
<dbReference type="GO" id="GO:0032549">
    <property type="term" value="F:ribonucleoside binding"/>
    <property type="evidence" value="ECO:0007669"/>
    <property type="project" value="InterPro"/>
</dbReference>
<dbReference type="Pfam" id="PF04563">
    <property type="entry name" value="RNA_pol_Rpb2_1"/>
    <property type="match status" value="1"/>
</dbReference>
<dbReference type="PROSITE" id="PS01166">
    <property type="entry name" value="RNA_POL_BETA"/>
    <property type="match status" value="1"/>
</dbReference>
<comment type="subcellular location">
    <subcellularLocation>
        <location evidence="2">Cytoplasm</location>
    </subcellularLocation>
</comment>
<dbReference type="Gene3D" id="3.90.1070.20">
    <property type="match status" value="1"/>
</dbReference>
<dbReference type="InterPro" id="IPR014724">
    <property type="entry name" value="RNA_pol_RPB2_OB-fold"/>
</dbReference>
<dbReference type="Pfam" id="PF00562">
    <property type="entry name" value="RNA_pol_Rpb2_6"/>
    <property type="match status" value="1"/>
</dbReference>
<dbReference type="Pfam" id="PF04566">
    <property type="entry name" value="RNA_pol_Rpb2_4"/>
    <property type="match status" value="1"/>
</dbReference>
<evidence type="ECO:0000256" key="13">
    <source>
        <dbReference type="ARBA" id="ARBA00048552"/>
    </source>
</evidence>
<evidence type="ECO:0000313" key="25">
    <source>
        <dbReference type="Proteomes" id="UP000320766"/>
    </source>
</evidence>
<dbReference type="InterPro" id="IPR037034">
    <property type="entry name" value="RNA_pol_Rpb2_2_sf"/>
</dbReference>
<protein>
    <recommendedName>
        <fullName evidence="15">DNA-directed RNA polymerase subunit beta</fullName>
        <ecNumber evidence="15">2.7.7.6</ecNumber>
    </recommendedName>
</protein>
<evidence type="ECO:0000259" key="22">
    <source>
        <dbReference type="Pfam" id="PF04566"/>
    </source>
</evidence>
<evidence type="ECO:0000256" key="11">
    <source>
        <dbReference type="ARBA" id="ARBA00023163"/>
    </source>
</evidence>
<evidence type="ECO:0000256" key="1">
    <source>
        <dbReference type="ARBA" id="ARBA00001947"/>
    </source>
</evidence>
<dbReference type="InterPro" id="IPR007646">
    <property type="entry name" value="RNA_pol_Rpb2_4"/>
</dbReference>
<evidence type="ECO:0000259" key="19">
    <source>
        <dbReference type="Pfam" id="PF04561"/>
    </source>
</evidence>
<keyword evidence="7 15" id="KW-0548">Nucleotidyltransferase</keyword>
<dbReference type="Gene3D" id="3.90.1800.10">
    <property type="entry name" value="RNA polymerase alpha subunit dimerisation domain"/>
    <property type="match status" value="1"/>
</dbReference>
<dbReference type="GO" id="GO:0008270">
    <property type="term" value="F:zinc ion binding"/>
    <property type="evidence" value="ECO:0007669"/>
    <property type="project" value="InterPro"/>
</dbReference>
<keyword evidence="11 15" id="KW-0804">Transcription</keyword>
<feature type="domain" description="RNA polymerase Rpb2" evidence="19">
    <location>
        <begin position="171"/>
        <end position="338"/>
    </location>
</feature>
<dbReference type="NCBIfam" id="NF007175">
    <property type="entry name" value="PRK09606.1"/>
    <property type="match status" value="1"/>
</dbReference>
<feature type="domain" description="RNA polymerase Rpb2" evidence="22">
    <location>
        <begin position="506"/>
        <end position="567"/>
    </location>
</feature>
<dbReference type="InterPro" id="IPR007644">
    <property type="entry name" value="RNA_pol_bsu_protrusion"/>
</dbReference>
<dbReference type="GO" id="GO:0005737">
    <property type="term" value="C:cytoplasm"/>
    <property type="evidence" value="ECO:0007669"/>
    <property type="project" value="UniProtKB-SubCell"/>
</dbReference>
<gene>
    <name evidence="24" type="ORF">EF807_03070</name>
</gene>
<evidence type="ECO:0000256" key="4">
    <source>
        <dbReference type="ARBA" id="ARBA00022478"/>
    </source>
</evidence>
<comment type="function">
    <text evidence="15">DNA-dependent RNA polymerase catalyzes the transcription of DNA into RNA using the four ribonucleoside triphosphates as substrates.</text>
</comment>
<evidence type="ECO:0000256" key="5">
    <source>
        <dbReference type="ARBA" id="ARBA00022490"/>
    </source>
</evidence>
<sequence>MILDRDILFNACFTREKICQHHIASFDKFMDEGLQNVVDEFGMIKTDIEELFVRLGKIRLGKPILKEADGVVTKLYPNDARIRGVSYSAPLYLEMTLVEGDDARETKEVEIGFLPIMLRSKACNLSGLTDEEMIECSEDPMDLGGYFITNGTERVLMTLEDLAPNKIFMGEQERAWGKIDFAEVISQNRGYRSRVIVEKDRKSILHVVSRSLPKKIDFVTVVRALGMKTDEDVANLMSDDPEIEKFVGENLDEAGVNTTEEAIKEIGKRVSPNQSEEYQIKRANYILDRYLLPHIGDKPENRLEKAYFLGRMGESCFKLAIGQKRKDDKDHYANKRLKLAGDLMENLFRVSFSRLLKDIKYQLERTKLRKRELNVMTIVRSDVLTDRMLHPMATGNWVGNRSGISQLLDRTDYMSAISHLRRALSPLSRSQPHFEARDLHSTHWGRICPSETPEGPNCGLVKNFSQEAEISTGVGDIEGLKSTLYELGLIPLRSLDPSSKKGKVGVCLDGTVVGFHKNPTEFVNKIRGLRRQNKISYQVNIAFDKETGEVIINTDSGRVRRPLIVVEDARPLVKDKDIKKLKNNKIRFEDLVKVGAIEYLDADEEDDCYVAIDEASLTKEHTHLEVAPSLILGICAGSLPFPEYNSSPRDTMGTAMMKQSIGFPCANIKLRLDTRGYYLQYPQAPLVKTQTSDVIKFDDMPAGQNFVVAVLSYGGYNIEDALMLNKGSIDRGLSRLDFFRSYNGEEKRYPGGQEERFEVPDPDVRGARERETYSYLDEDGLIFPEIDVAENDVLMGKTSPPRFLEEPTDFGEIGPQKRRESSVTVRHNEGGIVDVVLITKNVNGTTLAKVKVRKQCIPELGDKFASRHGQKGVVGLIVPQESMPFTAEGIVPDLIINPHAIPSRMTVGHILEMVGGKVGSLEGRKVDGTAFSGEKEGDLRNILIKHGFAHTGKEVMYDGITGKKIGVNIFTGVIYYQRLYHMSGLKIHARSRGPVQVLTRQPTEGRSRDGGLRFGEMERDVLVGYGSALVLKERLLDESDKVRELVCGKCGMIAVYDKRRNVNVCPICGSSSEIYPIEMSYAFKLLLDEMKSLGIAPKLVMEDAI</sequence>
<dbReference type="NCBIfam" id="TIGR03670">
    <property type="entry name" value="rpoB_arch"/>
    <property type="match status" value="1"/>
</dbReference>
<keyword evidence="9" id="KW-0862">Zinc</keyword>
<dbReference type="Pfam" id="PF04565">
    <property type="entry name" value="RNA_pol_Rpb2_3"/>
    <property type="match status" value="1"/>
</dbReference>
<evidence type="ECO:0000259" key="21">
    <source>
        <dbReference type="Pfam" id="PF04565"/>
    </source>
</evidence>
<dbReference type="Pfam" id="PF04560">
    <property type="entry name" value="RNA_pol_Rpb2_7"/>
    <property type="match status" value="1"/>
</dbReference>
<dbReference type="InterPro" id="IPR015712">
    <property type="entry name" value="DNA-dir_RNA_pol_su2"/>
</dbReference>
<evidence type="ECO:0000259" key="23">
    <source>
        <dbReference type="Pfam" id="PF04567"/>
    </source>
</evidence>
<evidence type="ECO:0000259" key="20">
    <source>
        <dbReference type="Pfam" id="PF04563"/>
    </source>
</evidence>
<proteinExistence type="inferred from homology"/>
<dbReference type="EC" id="2.7.7.6" evidence="15"/>
<evidence type="ECO:0000259" key="18">
    <source>
        <dbReference type="Pfam" id="PF04560"/>
    </source>
</evidence>
<keyword evidence="8" id="KW-0479">Metal-binding</keyword>
<dbReference type="Gene3D" id="2.40.270.10">
    <property type="entry name" value="DNA-directed RNA polymerase, subunit 2, domain 6"/>
    <property type="match status" value="1"/>
</dbReference>
<evidence type="ECO:0000256" key="15">
    <source>
        <dbReference type="RuleBase" id="RU363031"/>
    </source>
</evidence>
<evidence type="ECO:0000256" key="2">
    <source>
        <dbReference type="ARBA" id="ARBA00004496"/>
    </source>
</evidence>
<evidence type="ECO:0000256" key="6">
    <source>
        <dbReference type="ARBA" id="ARBA00022679"/>
    </source>
</evidence>
<dbReference type="GO" id="GO:0000428">
    <property type="term" value="C:DNA-directed RNA polymerase complex"/>
    <property type="evidence" value="ECO:0007669"/>
    <property type="project" value="UniProtKB-KW"/>
</dbReference>
<evidence type="ECO:0000256" key="7">
    <source>
        <dbReference type="ARBA" id="ARBA00022695"/>
    </source>
</evidence>
<dbReference type="EMBL" id="RXIL01000054">
    <property type="protein sequence ID" value="RZN70528.1"/>
    <property type="molecule type" value="Genomic_DNA"/>
</dbReference>
<dbReference type="GO" id="GO:0006351">
    <property type="term" value="P:DNA-templated transcription"/>
    <property type="evidence" value="ECO:0007669"/>
    <property type="project" value="InterPro"/>
</dbReference>
<comment type="cofactor">
    <cofactor evidence="1">
        <name>Zn(2+)</name>
        <dbReference type="ChEBI" id="CHEBI:29105"/>
    </cofactor>
</comment>
<dbReference type="Proteomes" id="UP000320766">
    <property type="component" value="Unassembled WGS sequence"/>
</dbReference>
<dbReference type="InterPro" id="IPR007642">
    <property type="entry name" value="RNA_pol_Rpb2_2"/>
</dbReference>
<dbReference type="InterPro" id="IPR019969">
    <property type="entry name" value="RNAP_Rpo2"/>
</dbReference>
<evidence type="ECO:0000256" key="9">
    <source>
        <dbReference type="ARBA" id="ARBA00022833"/>
    </source>
</evidence>
<dbReference type="PANTHER" id="PTHR20856">
    <property type="entry name" value="DNA-DIRECTED RNA POLYMERASE I SUBUNIT 2"/>
    <property type="match status" value="1"/>
</dbReference>
<comment type="similarity">
    <text evidence="3 14">Belongs to the RNA polymerase beta chain family.</text>
</comment>
<dbReference type="InterPro" id="IPR007647">
    <property type="entry name" value="RNA_pol_Rpb2_5"/>
</dbReference>
<feature type="region of interest" description="Disordered" evidence="16">
    <location>
        <begin position="798"/>
        <end position="817"/>
    </location>
</feature>
<evidence type="ECO:0000256" key="16">
    <source>
        <dbReference type="SAM" id="MobiDB-lite"/>
    </source>
</evidence>
<accession>A0A520KXE2</accession>
<evidence type="ECO:0000259" key="17">
    <source>
        <dbReference type="Pfam" id="PF00562"/>
    </source>
</evidence>
<dbReference type="InterPro" id="IPR007121">
    <property type="entry name" value="RNA_pol_bsu_CS"/>
</dbReference>
<dbReference type="NCBIfam" id="NF006335">
    <property type="entry name" value="PRK08565.1"/>
    <property type="match status" value="1"/>
</dbReference>
<reference evidence="24 25" key="1">
    <citation type="journal article" date="2019" name="Nat. Microbiol.">
        <title>Wide diversity of methane and short-chain alkane metabolisms in uncultured archaea.</title>
        <authorList>
            <person name="Borrel G."/>
            <person name="Adam P.S."/>
            <person name="McKay L.J."/>
            <person name="Chen L.X."/>
            <person name="Sierra-Garcia I.N."/>
            <person name="Sieber C.M."/>
            <person name="Letourneur Q."/>
            <person name="Ghozlane A."/>
            <person name="Andersen G.L."/>
            <person name="Li W.J."/>
            <person name="Hallam S.J."/>
            <person name="Muyzer G."/>
            <person name="de Oliveira V.M."/>
            <person name="Inskeep W.P."/>
            <person name="Banfield J.F."/>
            <person name="Gribaldo S."/>
        </authorList>
    </citation>
    <scope>NUCLEOTIDE SEQUENCE [LARGE SCALE GENOMIC DNA]</scope>
    <source>
        <strain evidence="24">NM1b</strain>
    </source>
</reference>
<dbReference type="FunFam" id="2.40.270.10:FF:000011">
    <property type="entry name" value="DNA-directed RNA polymerase subunit beta"/>
    <property type="match status" value="1"/>
</dbReference>
<comment type="subunit">
    <text evidence="12">Part of the RNA polymerase complex.</text>
</comment>
<dbReference type="Gene3D" id="3.90.1110.10">
    <property type="entry name" value="RNA polymerase Rpb2, domain 2"/>
    <property type="match status" value="1"/>
</dbReference>
<dbReference type="CDD" id="cd00653">
    <property type="entry name" value="RNA_pol_B_RPB2"/>
    <property type="match status" value="1"/>
</dbReference>